<dbReference type="GO" id="GO:0017089">
    <property type="term" value="F:glycolipid transfer activity"/>
    <property type="evidence" value="ECO:0007669"/>
    <property type="project" value="TreeGrafter"/>
</dbReference>
<dbReference type="Pfam" id="PF03968">
    <property type="entry name" value="LptD_N"/>
    <property type="match status" value="1"/>
</dbReference>
<name>A0A1C3ELK4_9GAMM</name>
<dbReference type="Gene3D" id="2.60.450.10">
    <property type="entry name" value="Lipopolysaccharide (LPS) transport protein A like domain"/>
    <property type="match status" value="1"/>
</dbReference>
<evidence type="ECO:0000256" key="4">
    <source>
        <dbReference type="HAMAP-Rule" id="MF_01914"/>
    </source>
</evidence>
<keyword evidence="2 4" id="KW-0732">Signal</keyword>
<dbReference type="RefSeq" id="WP_068900830.1">
    <property type="nucleotide sequence ID" value="NZ_JBHUIF010000019.1"/>
</dbReference>
<proteinExistence type="inferred from homology"/>
<dbReference type="Proteomes" id="UP000094936">
    <property type="component" value="Unassembled WGS sequence"/>
</dbReference>
<dbReference type="OrthoDB" id="5295619at2"/>
<dbReference type="STRING" id="1080227.A8L45_07535"/>
<comment type="function">
    <text evidence="4">Involved in the assembly of lipopolysaccharide (LPS). Required for the translocation of LPS from the inner membrane to the outer membrane. May form a bridge between the inner membrane and the outer membrane, via interactions with LptC and LptD, thereby facilitating LPS transfer across the periplasm.</text>
</comment>
<evidence type="ECO:0000313" key="7">
    <source>
        <dbReference type="Proteomes" id="UP000094936"/>
    </source>
</evidence>
<sequence precursor="true">MNRIYSVAFSLILLLGAQSAVAKSTDMQQPILIDADSQFLDLKTGLAVFNDQVYIKQGTIRLFADKVNAQRVTGDSVDAGKKYEFIDAFGEPVKFELTLDDGQKVNGRAKKLHYDVSKGMLKLNDDALVEHQGGSQVESDVIIYDIAKEQVSAGRSTTTLPPQSSSKK</sequence>
<dbReference type="NCBIfam" id="TIGR03002">
    <property type="entry name" value="outer_YhbN_LptA"/>
    <property type="match status" value="1"/>
</dbReference>
<dbReference type="InterPro" id="IPR014340">
    <property type="entry name" value="LptA"/>
</dbReference>
<reference evidence="6 7" key="1">
    <citation type="submission" date="2016-05" db="EMBL/GenBank/DDBJ databases">
        <title>Genomic Taxonomy of the Vibrionaceae.</title>
        <authorList>
            <person name="Gomez-Gil B."/>
            <person name="Enciso-Ibarra J."/>
        </authorList>
    </citation>
    <scope>NUCLEOTIDE SEQUENCE [LARGE SCALE GENOMIC DNA]</scope>
    <source>
        <strain evidence="6 7">CAIM 1920</strain>
    </source>
</reference>
<feature type="chain" id="PRO_5009005343" description="Lipopolysaccharide export system protein LptA" evidence="4">
    <location>
        <begin position="23"/>
        <end position="168"/>
    </location>
</feature>
<comment type="subcellular location">
    <subcellularLocation>
        <location evidence="4">Periplasm</location>
    </subcellularLocation>
</comment>
<feature type="signal peptide" evidence="4">
    <location>
        <begin position="1"/>
        <end position="22"/>
    </location>
</feature>
<keyword evidence="7" id="KW-1185">Reference proteome</keyword>
<dbReference type="GO" id="GO:0001530">
    <property type="term" value="F:lipopolysaccharide binding"/>
    <property type="evidence" value="ECO:0007669"/>
    <property type="project" value="InterPro"/>
</dbReference>
<evidence type="ECO:0000256" key="1">
    <source>
        <dbReference type="ARBA" id="ARBA00022448"/>
    </source>
</evidence>
<dbReference type="HAMAP" id="MF_01914">
    <property type="entry name" value="LPS_assembly_LptA"/>
    <property type="match status" value="1"/>
</dbReference>
<evidence type="ECO:0000256" key="2">
    <source>
        <dbReference type="ARBA" id="ARBA00022729"/>
    </source>
</evidence>
<evidence type="ECO:0000256" key="3">
    <source>
        <dbReference type="ARBA" id="ARBA00022764"/>
    </source>
</evidence>
<protein>
    <recommendedName>
        <fullName evidence="4">Lipopolysaccharide export system protein LptA</fullName>
    </recommendedName>
</protein>
<dbReference type="PANTHER" id="PTHR36504:SF1">
    <property type="entry name" value="LIPOPOLYSACCHARIDE EXPORT SYSTEM PROTEIN LPTA"/>
    <property type="match status" value="1"/>
</dbReference>
<accession>A0A1C3ELK4</accession>
<gene>
    <name evidence="4" type="primary">lptA</name>
    <name evidence="6" type="ORF">A8L45_07535</name>
</gene>
<dbReference type="AlphaFoldDB" id="A0A1C3ELK4"/>
<dbReference type="GO" id="GO:0030288">
    <property type="term" value="C:outer membrane-bounded periplasmic space"/>
    <property type="evidence" value="ECO:0007669"/>
    <property type="project" value="TreeGrafter"/>
</dbReference>
<dbReference type="GO" id="GO:0015920">
    <property type="term" value="P:lipopolysaccharide transport"/>
    <property type="evidence" value="ECO:0007669"/>
    <property type="project" value="UniProtKB-UniRule"/>
</dbReference>
<comment type="subunit">
    <text evidence="4">Component of the lipopolysaccharide transport and assembly complex.</text>
</comment>
<dbReference type="InterPro" id="IPR005653">
    <property type="entry name" value="OstA-like_N"/>
</dbReference>
<evidence type="ECO:0000313" key="6">
    <source>
        <dbReference type="EMBL" id="ODA34123.1"/>
    </source>
</evidence>
<comment type="similarity">
    <text evidence="4">Belongs to the LptA family.</text>
</comment>
<keyword evidence="1 4" id="KW-0813">Transport</keyword>
<dbReference type="GO" id="GO:0009279">
    <property type="term" value="C:cell outer membrane"/>
    <property type="evidence" value="ECO:0007669"/>
    <property type="project" value="TreeGrafter"/>
</dbReference>
<dbReference type="EMBL" id="LYBM01000010">
    <property type="protein sequence ID" value="ODA34123.1"/>
    <property type="molecule type" value="Genomic_DNA"/>
</dbReference>
<organism evidence="6 7">
    <name type="scientific">Veronia pacifica</name>
    <dbReference type="NCBI Taxonomy" id="1080227"/>
    <lineage>
        <taxon>Bacteria</taxon>
        <taxon>Pseudomonadati</taxon>
        <taxon>Pseudomonadota</taxon>
        <taxon>Gammaproteobacteria</taxon>
        <taxon>Vibrionales</taxon>
        <taxon>Vibrionaceae</taxon>
        <taxon>Veronia</taxon>
    </lineage>
</organism>
<comment type="caution">
    <text evidence="6">The sequence shown here is derived from an EMBL/GenBank/DDBJ whole genome shotgun (WGS) entry which is preliminary data.</text>
</comment>
<keyword evidence="3 4" id="KW-0574">Periplasm</keyword>
<feature type="domain" description="Organic solvent tolerance-like N-terminal" evidence="5">
    <location>
        <begin position="33"/>
        <end position="149"/>
    </location>
</feature>
<dbReference type="GO" id="GO:0043165">
    <property type="term" value="P:Gram-negative-bacterium-type cell outer membrane assembly"/>
    <property type="evidence" value="ECO:0007669"/>
    <property type="project" value="UniProtKB-UniRule"/>
</dbReference>
<evidence type="ECO:0000259" key="5">
    <source>
        <dbReference type="Pfam" id="PF03968"/>
    </source>
</evidence>
<dbReference type="InterPro" id="IPR052037">
    <property type="entry name" value="LPS_export_LptA"/>
</dbReference>
<dbReference type="PANTHER" id="PTHR36504">
    <property type="entry name" value="LIPOPOLYSACCHARIDE EXPORT SYSTEM PROTEIN LPTA"/>
    <property type="match status" value="1"/>
</dbReference>